<keyword evidence="3" id="KW-1015">Disulfide bond</keyword>
<evidence type="ECO:0000256" key="4">
    <source>
        <dbReference type="SAM" id="MobiDB-lite"/>
    </source>
</evidence>
<evidence type="ECO:0000313" key="6">
    <source>
        <dbReference type="Proteomes" id="UP000095280"/>
    </source>
</evidence>
<feature type="compositionally biased region" description="Low complexity" evidence="4">
    <location>
        <begin position="787"/>
        <end position="802"/>
    </location>
</feature>
<dbReference type="InterPro" id="IPR008979">
    <property type="entry name" value="Galactose-bd-like_sf"/>
</dbReference>
<feature type="domain" description="Fucolectin tachylectin-4 pentraxin-1" evidence="5">
    <location>
        <begin position="1048"/>
        <end position="1174"/>
    </location>
</feature>
<feature type="region of interest" description="Disordered" evidence="4">
    <location>
        <begin position="779"/>
        <end position="820"/>
    </location>
</feature>
<name>A0A1I8GJY4_9PLAT</name>
<protein>
    <submittedName>
        <fullName evidence="7">FTP domain-containing protein</fullName>
    </submittedName>
</protein>
<keyword evidence="2" id="KW-0106">Calcium</keyword>
<evidence type="ECO:0000256" key="3">
    <source>
        <dbReference type="ARBA" id="ARBA00023157"/>
    </source>
</evidence>
<dbReference type="InterPro" id="IPR006585">
    <property type="entry name" value="FTP1"/>
</dbReference>
<keyword evidence="6" id="KW-1185">Reference proteome</keyword>
<organism evidence="6 7">
    <name type="scientific">Macrostomum lignano</name>
    <dbReference type="NCBI Taxonomy" id="282301"/>
    <lineage>
        <taxon>Eukaryota</taxon>
        <taxon>Metazoa</taxon>
        <taxon>Spiralia</taxon>
        <taxon>Lophotrochozoa</taxon>
        <taxon>Platyhelminthes</taxon>
        <taxon>Rhabditophora</taxon>
        <taxon>Macrostomorpha</taxon>
        <taxon>Macrostomida</taxon>
        <taxon>Macrostomidae</taxon>
        <taxon>Macrostomum</taxon>
    </lineage>
</organism>
<evidence type="ECO:0000256" key="2">
    <source>
        <dbReference type="ARBA" id="ARBA00022837"/>
    </source>
</evidence>
<dbReference type="SMART" id="SM00607">
    <property type="entry name" value="FTP"/>
    <property type="match status" value="1"/>
</dbReference>
<dbReference type="Pfam" id="PF22633">
    <property type="entry name" value="F5_F8_type_C_2"/>
    <property type="match status" value="1"/>
</dbReference>
<dbReference type="WBParaSite" id="maker-uti_cns_0002259-snap-gene-0.2-mRNA-1">
    <property type="protein sequence ID" value="maker-uti_cns_0002259-snap-gene-0.2-mRNA-1"/>
    <property type="gene ID" value="maker-uti_cns_0002259-snap-gene-0.2"/>
</dbReference>
<reference evidence="7" key="1">
    <citation type="submission" date="2016-11" db="UniProtKB">
        <authorList>
            <consortium name="WormBaseParasite"/>
        </authorList>
    </citation>
    <scope>IDENTIFICATION</scope>
</reference>
<dbReference type="Gene3D" id="2.60.120.260">
    <property type="entry name" value="Galactose-binding domain-like"/>
    <property type="match status" value="1"/>
</dbReference>
<proteinExistence type="predicted"/>
<evidence type="ECO:0000259" key="5">
    <source>
        <dbReference type="SMART" id="SM00607"/>
    </source>
</evidence>
<dbReference type="SUPFAM" id="SSF49785">
    <property type="entry name" value="Galactose-binding domain-like"/>
    <property type="match status" value="1"/>
</dbReference>
<accession>A0A1I8GJY4</accession>
<evidence type="ECO:0000256" key="1">
    <source>
        <dbReference type="ARBA" id="ARBA00022723"/>
    </source>
</evidence>
<dbReference type="GO" id="GO:0046872">
    <property type="term" value="F:metal ion binding"/>
    <property type="evidence" value="ECO:0007669"/>
    <property type="project" value="UniProtKB-KW"/>
</dbReference>
<evidence type="ECO:0000313" key="7">
    <source>
        <dbReference type="WBParaSite" id="maker-uti_cns_0002259-snap-gene-0.2-mRNA-1"/>
    </source>
</evidence>
<keyword evidence="1" id="KW-0479">Metal-binding</keyword>
<dbReference type="Proteomes" id="UP000095280">
    <property type="component" value="Unplaced"/>
</dbReference>
<feature type="compositionally biased region" description="Basic and acidic residues" evidence="4">
    <location>
        <begin position="810"/>
        <end position="820"/>
    </location>
</feature>
<sequence length="1516" mass="163089">VHQEPVSKERVASAVLAGLLGVHKHRGGAAPALVGPLAGVPPVRHHPEAEVASTAGVHLVDEEGPLVGAVAGNREVVVAGLAQVIGVGGDEAGRGEPVRHAHRFGVPGNVEDDLGDPATVGAHLSDNPLVAGVEEGPGQRVQLVGAVQVRQGAVGRDVAGALGSECFEHLVASAALDGVQQGPVDQESIRIECIALAVLLAGQSGVDQSRSRAVPALVPHLHGSRLSDTIQKPMSPAQPAYTLLMKKGYEETSRDFENQLTMFSDLGFLDTSNTTCATTLPSNRGNSRHVDYEPIGIVGVALGKRNAGHLRVHQHRAGTVPAFVGPLADVFAVRNNPEPDVAAAASVAIADEKSSLVGLVTGEREVVEASLLQLGKDETMRAGVNQFWKFSDLVLIETSKTTWATTLLPARISATMCLKPDRSTALARVSSWSDRYSFGSDRSDGISLLPLFLKVHNETVGEEGVAFGVPLVGHLRVHQHRGGTVPAFVIPTADVFAVRDNPEPDVATTASVAIVNEKSPLVGLVTGEREEVEASLLQLGKDETMRVRVNQFWKFSFFVLVETSKTTWATTLLPVRISATILPYPDRLTAKGKVSSSFERVHCLANVALYGVQQGLAIFCKYIVIIDENTFLEKLHLTPLDIRWSLTKVKCLDRLFARLSGTPVKHELVLVNDAYKGELQESEQPLALLHAAAKISTGDSLNKARGDGLHRKVHPANTGRMRQLVVVLDDHLEAHPIPVVMPVQDSVFAHHDTQLRLHHPVAAEDVWWTPAAASLAESCVKPPISPSSPSSSSKASTSSSCSNFTPAETETPKIRRSSSDAARRRMIMLPSALPSVHPLSLALSLALLVAAAPVVLAQRTYYGQQMEQALERQLKPCIISGIGCPADGSLGYPVIRSLLVYLTRRRLYGGRALPAECRCRPGDDEACDRACYYAYLRDSHLAARTMARALPSLLLLLLVVGASGKARTGELRASWPTANSAAEQSLSSQRLVHCLSLCAARGWCASARFTGSECHLLLPDEVAAPAGGPVQPGAQQAGFPRAPLSMSVCRQSTIWGASNLCGKAMDGDVSQLYPTCFSTASGPNQWWEAEAPDEAFITEVTLYNRAECCQSRLNNFVIEVDGAACVDFVTANAFSVRNFSCNRRGRRLRVTSRLNDALTICEVTAYGFVTQKVDGTKWSTELRSRKSGSLPSGVPPHHFLTFFQTIEAASLERNLTKNSLPSLRLTVVETGSAEQIFDENYPSRVLRNYEVFRMAARTTLVPSVKSASQLHLAADAAEARRRSCFGFRFLRGVLARRLQQRQASPAAVGVDRAAATNATGAAIAAPRLAAAVSRHGLEAKNHPIVARTAARLRVASVAVRPLRPAAALAAGGMAGCLRPSTSRDEAPHLPEDFPLLPSDVLAQAVDDHALSAENAVLLNRIRDGVHSVDAQSYQRVSGCVGNQKLRPVELHEKPLRNLRQHQHQANQESQYRSLSPATPRLVMKQVMRHFCRLATLASSAVLPMRMSARFTDSDRK</sequence>